<dbReference type="Proteomes" id="UP001066276">
    <property type="component" value="Chromosome 4_2"/>
</dbReference>
<evidence type="ECO:0000313" key="1">
    <source>
        <dbReference type="EMBL" id="KAJ1161442.1"/>
    </source>
</evidence>
<reference evidence="1" key="1">
    <citation type="journal article" date="2022" name="bioRxiv">
        <title>Sequencing and chromosome-scale assembly of the giantPleurodeles waltlgenome.</title>
        <authorList>
            <person name="Brown T."/>
            <person name="Elewa A."/>
            <person name="Iarovenko S."/>
            <person name="Subramanian E."/>
            <person name="Araus A.J."/>
            <person name="Petzold A."/>
            <person name="Susuki M."/>
            <person name="Suzuki K.-i.T."/>
            <person name="Hayashi T."/>
            <person name="Toyoda A."/>
            <person name="Oliveira C."/>
            <person name="Osipova E."/>
            <person name="Leigh N.D."/>
            <person name="Simon A."/>
            <person name="Yun M.H."/>
        </authorList>
    </citation>
    <scope>NUCLEOTIDE SEQUENCE</scope>
    <source>
        <strain evidence="1">20211129_DDA</strain>
        <tissue evidence="1">Liver</tissue>
    </source>
</reference>
<accession>A0AAV7SA60</accession>
<sequence length="119" mass="13100">MRQWPAAGAGAGDPRLQEEAWPRGTVLKCVRAPTVGAPEKRHSRRFTSARSECILWGPFAPGWRGASVARLRRGSRGTGDPRSQEEAWLRGVVLKRARALAIGAPEKRRLHWFFSAGSG</sequence>
<proteinExistence type="predicted"/>
<evidence type="ECO:0000313" key="2">
    <source>
        <dbReference type="Proteomes" id="UP001066276"/>
    </source>
</evidence>
<comment type="caution">
    <text evidence="1">The sequence shown here is derived from an EMBL/GenBank/DDBJ whole genome shotgun (WGS) entry which is preliminary data.</text>
</comment>
<name>A0AAV7SA60_PLEWA</name>
<dbReference type="EMBL" id="JANPWB010000008">
    <property type="protein sequence ID" value="KAJ1161442.1"/>
    <property type="molecule type" value="Genomic_DNA"/>
</dbReference>
<protein>
    <submittedName>
        <fullName evidence="1">Uncharacterized protein</fullName>
    </submittedName>
</protein>
<keyword evidence="2" id="KW-1185">Reference proteome</keyword>
<organism evidence="1 2">
    <name type="scientific">Pleurodeles waltl</name>
    <name type="common">Iberian ribbed newt</name>
    <dbReference type="NCBI Taxonomy" id="8319"/>
    <lineage>
        <taxon>Eukaryota</taxon>
        <taxon>Metazoa</taxon>
        <taxon>Chordata</taxon>
        <taxon>Craniata</taxon>
        <taxon>Vertebrata</taxon>
        <taxon>Euteleostomi</taxon>
        <taxon>Amphibia</taxon>
        <taxon>Batrachia</taxon>
        <taxon>Caudata</taxon>
        <taxon>Salamandroidea</taxon>
        <taxon>Salamandridae</taxon>
        <taxon>Pleurodelinae</taxon>
        <taxon>Pleurodeles</taxon>
    </lineage>
</organism>
<dbReference type="AlphaFoldDB" id="A0AAV7SA60"/>
<gene>
    <name evidence="1" type="ORF">NDU88_001928</name>
</gene>